<evidence type="ECO:0000313" key="1">
    <source>
        <dbReference type="EMBL" id="QHS89422.1"/>
    </source>
</evidence>
<organism evidence="1">
    <name type="scientific">viral metagenome</name>
    <dbReference type="NCBI Taxonomy" id="1070528"/>
    <lineage>
        <taxon>unclassified sequences</taxon>
        <taxon>metagenomes</taxon>
        <taxon>organismal metagenomes</taxon>
    </lineage>
</organism>
<accession>A0A6C0BBQ2</accession>
<proteinExistence type="predicted"/>
<sequence length="85" mass="9920">MSCDLSGFTQLDFSQSQTFKTAVNTFNRIQAFDSNVSTLKHIGAINQYYYNFKDYTEKNNYIQGQLLLRQSYPTQSTIWTSVQRN</sequence>
<dbReference type="AlphaFoldDB" id="A0A6C0BBQ2"/>
<name>A0A6C0BBQ2_9ZZZZ</name>
<protein>
    <submittedName>
        <fullName evidence="1">Uncharacterized protein</fullName>
    </submittedName>
</protein>
<dbReference type="EMBL" id="MN739109">
    <property type="protein sequence ID" value="QHS89422.1"/>
    <property type="molecule type" value="Genomic_DNA"/>
</dbReference>
<reference evidence="1" key="1">
    <citation type="journal article" date="2020" name="Nature">
        <title>Giant virus diversity and host interactions through global metagenomics.</title>
        <authorList>
            <person name="Schulz F."/>
            <person name="Roux S."/>
            <person name="Paez-Espino D."/>
            <person name="Jungbluth S."/>
            <person name="Walsh D.A."/>
            <person name="Denef V.J."/>
            <person name="McMahon K.D."/>
            <person name="Konstantinidis K.T."/>
            <person name="Eloe-Fadrosh E.A."/>
            <person name="Kyrpides N.C."/>
            <person name="Woyke T."/>
        </authorList>
    </citation>
    <scope>NUCLEOTIDE SEQUENCE</scope>
    <source>
        <strain evidence="1">GVMAG-M-3300010158-60</strain>
    </source>
</reference>